<keyword evidence="3" id="KW-1185">Reference proteome</keyword>
<sequence length="133" mass="14543">MPWWESLLFITVAIGGFVAYGYWSTHGGEPDYTMTAQQLAAEYQQNEVQAHGKYAGKTVRVTGAYMTSGVSLGAPWVILDAKREGLIGVSGVQCHFGRGDAASLPRFKEGQRVSVTGEVAEKMMYVQLMDCEL</sequence>
<keyword evidence="1" id="KW-1133">Transmembrane helix</keyword>
<keyword evidence="1" id="KW-0472">Membrane</keyword>
<name>A0A5B0X402_9GAMM</name>
<dbReference type="Proteomes" id="UP000323708">
    <property type="component" value="Unassembled WGS sequence"/>
</dbReference>
<reference evidence="2 3" key="1">
    <citation type="submission" date="2019-09" db="EMBL/GenBank/DDBJ databases">
        <authorList>
            <person name="Chen X.-Y."/>
        </authorList>
    </citation>
    <scope>NUCLEOTIDE SEQUENCE [LARGE SCALE GENOMIC DNA]</scope>
    <source>
        <strain evidence="2 3">NY5</strain>
    </source>
</reference>
<evidence type="ECO:0008006" key="4">
    <source>
        <dbReference type="Google" id="ProtNLM"/>
    </source>
</evidence>
<protein>
    <recommendedName>
        <fullName evidence="4">tRNA_anti-like</fullName>
    </recommendedName>
</protein>
<accession>A0A5B0X402</accession>
<dbReference type="Pfam" id="PF12869">
    <property type="entry name" value="tRNA_anti-like"/>
    <property type="match status" value="1"/>
</dbReference>
<keyword evidence="1" id="KW-0812">Transmembrane</keyword>
<evidence type="ECO:0000313" key="2">
    <source>
        <dbReference type="EMBL" id="KAA1194090.1"/>
    </source>
</evidence>
<evidence type="ECO:0000256" key="1">
    <source>
        <dbReference type="SAM" id="Phobius"/>
    </source>
</evidence>
<dbReference type="RefSeq" id="WP_149609559.1">
    <property type="nucleotide sequence ID" value="NZ_VTUX01000001.1"/>
</dbReference>
<comment type="caution">
    <text evidence="2">The sequence shown here is derived from an EMBL/GenBank/DDBJ whole genome shotgun (WGS) entry which is preliminary data.</text>
</comment>
<evidence type="ECO:0000313" key="3">
    <source>
        <dbReference type="Proteomes" id="UP000323708"/>
    </source>
</evidence>
<feature type="transmembrane region" description="Helical" evidence="1">
    <location>
        <begin position="6"/>
        <end position="23"/>
    </location>
</feature>
<gene>
    <name evidence="2" type="ORF">F0M18_01205</name>
</gene>
<dbReference type="EMBL" id="VTUX01000001">
    <property type="protein sequence ID" value="KAA1194090.1"/>
    <property type="molecule type" value="Genomic_DNA"/>
</dbReference>
<dbReference type="InterPro" id="IPR024422">
    <property type="entry name" value="Protein_unknown_function_OB"/>
</dbReference>
<organism evidence="2 3">
    <name type="scientific">Pseudohalioglobus sediminis</name>
    <dbReference type="NCBI Taxonomy" id="2606449"/>
    <lineage>
        <taxon>Bacteria</taxon>
        <taxon>Pseudomonadati</taxon>
        <taxon>Pseudomonadota</taxon>
        <taxon>Gammaproteobacteria</taxon>
        <taxon>Cellvibrionales</taxon>
        <taxon>Halieaceae</taxon>
        <taxon>Pseudohalioglobus</taxon>
    </lineage>
</organism>
<proteinExistence type="predicted"/>
<dbReference type="AlphaFoldDB" id="A0A5B0X402"/>